<keyword evidence="2" id="KW-1185">Reference proteome</keyword>
<sequence length="291" mass="33459">MYITRDYLKVGSWQAIIDMINDKYNFQLQPGIVKLKAMTPLSSKRTQIEIIPNRSTNPINLMPPITQIVFTYDRLNLTEFFRNTIAVNVIGLTLPITTFDILEQLGLQNEIVFEVDDFIHQTFDKYSLPIDNDIILEADSRSLRFVGHLRIRLINTSQLNLSTLPNLNVEFPNITPKPDLTKIRGDYYVSRYDFTLYRDELKSIPVGLYHKPEQLLGPLYRTTGIQFQASATAKPLNVVHSLVQGEPHCKVLYNGAAITKWTSRIEFRRVLVIELSDLATGINGFLRLHYD</sequence>
<evidence type="ECO:0000313" key="1">
    <source>
        <dbReference type="EMBL" id="QBJ02706.1"/>
    </source>
</evidence>
<dbReference type="Proteomes" id="UP000294134">
    <property type="component" value="Segment"/>
</dbReference>
<evidence type="ECO:0000313" key="2">
    <source>
        <dbReference type="Proteomes" id="UP000294134"/>
    </source>
</evidence>
<organism evidence="1 2">
    <name type="scientific">Pseudomonas phage Psa21</name>
    <dbReference type="NCBI Taxonomy" id="2530023"/>
    <lineage>
        <taxon>Viruses</taxon>
        <taxon>Duplodnaviria</taxon>
        <taxon>Heunggongvirae</taxon>
        <taxon>Uroviricota</taxon>
        <taxon>Caudoviricetes</taxon>
        <taxon>Chimalliviridae</taxon>
        <taxon>Tepukevirus</taxon>
        <taxon>Tepukevirus Psa21</taxon>
    </lineage>
</organism>
<name>A0A481W4K8_9CAUD</name>
<accession>A0A481W4K8</accession>
<reference evidence="1 2" key="1">
    <citation type="submission" date="2019-02" db="EMBL/GenBank/DDBJ databases">
        <authorList>
            <person name="Frampton R.A."/>
            <person name="Wojtus J.K."/>
            <person name="Fineran P.C."/>
            <person name="Hendrickson H.L."/>
        </authorList>
    </citation>
    <scope>NUCLEOTIDE SEQUENCE [LARGE SCALE GENOMIC DNA]</scope>
</reference>
<dbReference type="InterPro" id="IPR057701">
    <property type="entry name" value="DUF7941"/>
</dbReference>
<proteinExistence type="predicted"/>
<dbReference type="Pfam" id="PF25613">
    <property type="entry name" value="DUF7941"/>
    <property type="match status" value="1"/>
</dbReference>
<protein>
    <submittedName>
        <fullName evidence="1">Virion structural protein</fullName>
    </submittedName>
</protein>
<gene>
    <name evidence="1" type="ORF">PSA21_180</name>
</gene>
<dbReference type="EMBL" id="MK552327">
    <property type="protein sequence ID" value="QBJ02706.1"/>
    <property type="molecule type" value="Genomic_DNA"/>
</dbReference>